<name>W4KE51_HETIT</name>
<dbReference type="AlphaFoldDB" id="W4KE51"/>
<dbReference type="eggNOG" id="ENOG502S0P1">
    <property type="taxonomic scope" value="Eukaryota"/>
</dbReference>
<organism evidence="1 2">
    <name type="scientific">Heterobasidion irregulare (strain TC 32-1)</name>
    <dbReference type="NCBI Taxonomy" id="747525"/>
    <lineage>
        <taxon>Eukaryota</taxon>
        <taxon>Fungi</taxon>
        <taxon>Dikarya</taxon>
        <taxon>Basidiomycota</taxon>
        <taxon>Agaricomycotina</taxon>
        <taxon>Agaricomycetes</taxon>
        <taxon>Russulales</taxon>
        <taxon>Bondarzewiaceae</taxon>
        <taxon>Heterobasidion</taxon>
        <taxon>Heterobasidion annosum species complex</taxon>
    </lineage>
</organism>
<dbReference type="InParanoid" id="W4KE51"/>
<dbReference type="Proteomes" id="UP000030671">
    <property type="component" value="Unassembled WGS sequence"/>
</dbReference>
<evidence type="ECO:0000313" key="1">
    <source>
        <dbReference type="EMBL" id="ETW83316.1"/>
    </source>
</evidence>
<dbReference type="STRING" id="747525.W4KE51"/>
<dbReference type="GeneID" id="20675185"/>
<dbReference type="OrthoDB" id="3981028at2759"/>
<accession>W4KE51</accession>
<protein>
    <submittedName>
        <fullName evidence="1">Uncharacterized protein</fullName>
    </submittedName>
</protein>
<gene>
    <name evidence="1" type="ORF">HETIRDRAFT_439744</name>
</gene>
<proteinExistence type="predicted"/>
<keyword evidence="2" id="KW-1185">Reference proteome</keyword>
<feature type="non-terminal residue" evidence="1">
    <location>
        <position position="250"/>
    </location>
</feature>
<reference evidence="1 2" key="1">
    <citation type="journal article" date="2012" name="New Phytol.">
        <title>Insight into trade-off between wood decay and parasitism from the genome of a fungal forest pathogen.</title>
        <authorList>
            <person name="Olson A."/>
            <person name="Aerts A."/>
            <person name="Asiegbu F."/>
            <person name="Belbahri L."/>
            <person name="Bouzid O."/>
            <person name="Broberg A."/>
            <person name="Canback B."/>
            <person name="Coutinho P.M."/>
            <person name="Cullen D."/>
            <person name="Dalman K."/>
            <person name="Deflorio G."/>
            <person name="van Diepen L.T."/>
            <person name="Dunand C."/>
            <person name="Duplessis S."/>
            <person name="Durling M."/>
            <person name="Gonthier P."/>
            <person name="Grimwood J."/>
            <person name="Fossdal C.G."/>
            <person name="Hansson D."/>
            <person name="Henrissat B."/>
            <person name="Hietala A."/>
            <person name="Himmelstrand K."/>
            <person name="Hoffmeister D."/>
            <person name="Hogberg N."/>
            <person name="James T.Y."/>
            <person name="Karlsson M."/>
            <person name="Kohler A."/>
            <person name="Kues U."/>
            <person name="Lee Y.H."/>
            <person name="Lin Y.C."/>
            <person name="Lind M."/>
            <person name="Lindquist E."/>
            <person name="Lombard V."/>
            <person name="Lucas S."/>
            <person name="Lunden K."/>
            <person name="Morin E."/>
            <person name="Murat C."/>
            <person name="Park J."/>
            <person name="Raffaello T."/>
            <person name="Rouze P."/>
            <person name="Salamov A."/>
            <person name="Schmutz J."/>
            <person name="Solheim H."/>
            <person name="Stahlberg J."/>
            <person name="Velez H."/>
            <person name="de Vries R.P."/>
            <person name="Wiebenga A."/>
            <person name="Woodward S."/>
            <person name="Yakovlev I."/>
            <person name="Garbelotto M."/>
            <person name="Martin F."/>
            <person name="Grigoriev I.V."/>
            <person name="Stenlid J."/>
        </authorList>
    </citation>
    <scope>NUCLEOTIDE SEQUENCE [LARGE SCALE GENOMIC DNA]</scope>
    <source>
        <strain evidence="1 2">TC 32-1</strain>
    </source>
</reference>
<dbReference type="KEGG" id="hir:HETIRDRAFT_439744"/>
<evidence type="ECO:0000313" key="2">
    <source>
        <dbReference type="Proteomes" id="UP000030671"/>
    </source>
</evidence>
<sequence>MGAPLSSSPTMPTATLTTESYSETHIIPLRASPATSKVMVTDVREQQASVASTLRSLYNRAARAFLHRDVALAHSLSESAFAILPPPKLHQDSLADQRRKWDILRITLEVTVYTSPPTDSAAIPPSLRSNAMMSAQSLISALHARSLQMFTPTKKPDAAFLPSQVLVTLALGSMKTDCPAVGRAIIEEWLARRGHSAMYAGAENTNRQSPDGYEKVLDVYCLNVLPMLEEWDYALEFLEYETELEPSRRQ</sequence>
<dbReference type="EMBL" id="KI925457">
    <property type="protein sequence ID" value="ETW83316.1"/>
    <property type="molecule type" value="Genomic_DNA"/>
</dbReference>
<dbReference type="HOGENOM" id="CLU_090396_0_0_1"/>
<dbReference type="RefSeq" id="XP_009545584.1">
    <property type="nucleotide sequence ID" value="XM_009547289.1"/>
</dbReference>